<dbReference type="Pfam" id="PF08338">
    <property type="entry name" value="DUF1731"/>
    <property type="match status" value="1"/>
</dbReference>
<evidence type="ECO:0000313" key="4">
    <source>
        <dbReference type="EMBL" id="MBA2227059.1"/>
    </source>
</evidence>
<dbReference type="Gene3D" id="3.30.530.20">
    <property type="match status" value="1"/>
</dbReference>
<dbReference type="PANTHER" id="PTHR11092">
    <property type="entry name" value="SUGAR NUCLEOTIDE EPIMERASE RELATED"/>
    <property type="match status" value="1"/>
</dbReference>
<dbReference type="Gene3D" id="3.40.50.720">
    <property type="entry name" value="NAD(P)-binding Rossmann-like Domain"/>
    <property type="match status" value="1"/>
</dbReference>
<evidence type="ECO:0000259" key="3">
    <source>
        <dbReference type="Pfam" id="PF08338"/>
    </source>
</evidence>
<dbReference type="InterPro" id="IPR023393">
    <property type="entry name" value="START-like_dom_sf"/>
</dbReference>
<dbReference type="Proteomes" id="UP000542342">
    <property type="component" value="Unassembled WGS sequence"/>
</dbReference>
<dbReference type="CDD" id="cd07820">
    <property type="entry name" value="SRPBCC_3"/>
    <property type="match status" value="1"/>
</dbReference>
<organism evidence="4 5">
    <name type="scientific">Thermogemmata fonticola</name>
    <dbReference type="NCBI Taxonomy" id="2755323"/>
    <lineage>
        <taxon>Bacteria</taxon>
        <taxon>Pseudomonadati</taxon>
        <taxon>Planctomycetota</taxon>
        <taxon>Planctomycetia</taxon>
        <taxon>Gemmatales</taxon>
        <taxon>Gemmataceae</taxon>
        <taxon>Thermogemmata</taxon>
    </lineage>
</organism>
<dbReference type="EMBL" id="JACEFB010000010">
    <property type="protein sequence ID" value="MBA2227059.1"/>
    <property type="molecule type" value="Genomic_DNA"/>
</dbReference>
<dbReference type="NCBIfam" id="TIGR01777">
    <property type="entry name" value="yfcH"/>
    <property type="match status" value="1"/>
</dbReference>
<dbReference type="SUPFAM" id="SSF55961">
    <property type="entry name" value="Bet v1-like"/>
    <property type="match status" value="1"/>
</dbReference>
<protein>
    <submittedName>
        <fullName evidence="4">TIGR01777 family protein</fullName>
    </submittedName>
</protein>
<dbReference type="InterPro" id="IPR010099">
    <property type="entry name" value="SDR39U1"/>
</dbReference>
<dbReference type="InterPro" id="IPR036291">
    <property type="entry name" value="NAD(P)-bd_dom_sf"/>
</dbReference>
<dbReference type="Pfam" id="PF01370">
    <property type="entry name" value="Epimerase"/>
    <property type="match status" value="1"/>
</dbReference>
<keyword evidence="5" id="KW-1185">Reference proteome</keyword>
<evidence type="ECO:0000313" key="5">
    <source>
        <dbReference type="Proteomes" id="UP000542342"/>
    </source>
</evidence>
<reference evidence="4 5" key="1">
    <citation type="submission" date="2020-07" db="EMBL/GenBank/DDBJ databases">
        <title>Thermogemmata thermophila gen. nov., sp. nov., a novel moderate thermophilic planctomycete from a Kamchatka hot spring.</title>
        <authorList>
            <person name="Elcheninov A.G."/>
            <person name="Podosokorskaya O.A."/>
            <person name="Kovaleva O.L."/>
            <person name="Novikov A."/>
            <person name="Bonch-Osmolovskaya E.A."/>
            <person name="Toshchakov S.V."/>
            <person name="Kublanov I.V."/>
        </authorList>
    </citation>
    <scope>NUCLEOTIDE SEQUENCE [LARGE SCALE GENOMIC DNA]</scope>
    <source>
        <strain evidence="4 5">2918</strain>
    </source>
</reference>
<dbReference type="SUPFAM" id="SSF51735">
    <property type="entry name" value="NAD(P)-binding Rossmann-fold domains"/>
    <property type="match status" value="1"/>
</dbReference>
<sequence>MTVTTSLWRSPMPVSAEELSDWHDRPGALQRLLPPWERVQILNIQGRLSTGQQRVVFRLVLGGIVPIRWEAEASNYQRGQGFVDVQLRGPFAEWRHVHRFIPQDEERALLQDEVSFRLPGGFLLRGLANRTVRKRLDRIFRYRHQVTASDLHRHRKYRHLPRQRIAITGSRGLIGSALVPFLTAGGHEVIRLLSRPATPAYDDGTLWHVWPAEEPAPNAQLTQVDAVIHLAGENIAIGRWNAQKKQRIRESRVGPTRRLAEALAALPSGQRPHTLLCASAVGFYGHRGEEELLEDSPAGEGFFPEVCQQWEAATEPARQAGIRTVHLRFGAVLSPRGGALAKQLPAFRWGLGAVLGSGQQWFSWISIEDAIAAIYHCLMEPSIQGPVNIVAPEPVPQRTFAKTLGRVLRRPACAWLPAPVVRCLFGELADHALLVSTRARPGKLLATGFTFDYPDLESALRFLLGR</sequence>
<feature type="domain" description="NAD-dependent epimerase/dehydratase" evidence="2">
    <location>
        <begin position="165"/>
        <end position="382"/>
    </location>
</feature>
<feature type="domain" description="DUF1731" evidence="3">
    <location>
        <begin position="416"/>
        <end position="462"/>
    </location>
</feature>
<name>A0A7V8VFG4_9BACT</name>
<evidence type="ECO:0000256" key="1">
    <source>
        <dbReference type="ARBA" id="ARBA00009353"/>
    </source>
</evidence>
<dbReference type="PANTHER" id="PTHR11092:SF0">
    <property type="entry name" value="EPIMERASE FAMILY PROTEIN SDR39U1"/>
    <property type="match status" value="1"/>
</dbReference>
<dbReference type="CDD" id="cd05242">
    <property type="entry name" value="SDR_a8"/>
    <property type="match status" value="1"/>
</dbReference>
<dbReference type="AlphaFoldDB" id="A0A7V8VFG4"/>
<proteinExistence type="inferred from homology"/>
<gene>
    <name evidence="4" type="ORF">H0921_12910</name>
</gene>
<evidence type="ECO:0000259" key="2">
    <source>
        <dbReference type="Pfam" id="PF01370"/>
    </source>
</evidence>
<accession>A0A7V8VFG4</accession>
<dbReference type="RefSeq" id="WP_194538796.1">
    <property type="nucleotide sequence ID" value="NZ_JACEFB010000010.1"/>
</dbReference>
<comment type="similarity">
    <text evidence="1">Belongs to the NAD(P)-dependent epimerase/dehydratase family. SDR39U1 subfamily.</text>
</comment>
<dbReference type="InterPro" id="IPR001509">
    <property type="entry name" value="Epimerase_deHydtase"/>
</dbReference>
<dbReference type="InterPro" id="IPR013549">
    <property type="entry name" value="DUF1731"/>
</dbReference>
<comment type="caution">
    <text evidence="4">The sequence shown here is derived from an EMBL/GenBank/DDBJ whole genome shotgun (WGS) entry which is preliminary data.</text>
</comment>